<dbReference type="Proteomes" id="UP000316726">
    <property type="component" value="Chromosome 15"/>
</dbReference>
<dbReference type="SUPFAM" id="SSF55797">
    <property type="entry name" value="PR-1-like"/>
    <property type="match status" value="1"/>
</dbReference>
<dbReference type="EMBL" id="CP031048">
    <property type="protein sequence ID" value="QDZ25039.1"/>
    <property type="molecule type" value="Genomic_DNA"/>
</dbReference>
<dbReference type="OrthoDB" id="568194at2759"/>
<dbReference type="InterPro" id="IPR014044">
    <property type="entry name" value="CAP_dom"/>
</dbReference>
<feature type="domain" description="PET hydrolase/cutinase-like" evidence="2">
    <location>
        <begin position="85"/>
        <end position="241"/>
    </location>
</feature>
<name>A0A5B8MWU1_9CHLO</name>
<dbReference type="InterPro" id="IPR041127">
    <property type="entry name" value="PET_hydrolase/cutinase-like"/>
</dbReference>
<dbReference type="Pfam" id="PF12740">
    <property type="entry name" value="PETase"/>
    <property type="match status" value="1"/>
</dbReference>
<accession>A0A5B8MWU1</accession>
<dbReference type="InterPro" id="IPR035940">
    <property type="entry name" value="CAP_sf"/>
</dbReference>
<dbReference type="PANTHER" id="PTHR31157:SF1">
    <property type="entry name" value="SCP DOMAIN-CONTAINING PROTEIN"/>
    <property type="match status" value="1"/>
</dbReference>
<evidence type="ECO:0000313" key="3">
    <source>
        <dbReference type="EMBL" id="QDZ25039.1"/>
    </source>
</evidence>
<evidence type="ECO:0000313" key="4">
    <source>
        <dbReference type="Proteomes" id="UP000316726"/>
    </source>
</evidence>
<dbReference type="SUPFAM" id="SSF53474">
    <property type="entry name" value="alpha/beta-Hydrolases"/>
    <property type="match status" value="1"/>
</dbReference>
<feature type="domain" description="SCP" evidence="1">
    <location>
        <begin position="670"/>
        <end position="779"/>
    </location>
</feature>
<dbReference type="Gene3D" id="3.40.50.1820">
    <property type="entry name" value="alpha/beta hydrolase"/>
    <property type="match status" value="1"/>
</dbReference>
<evidence type="ECO:0000259" key="2">
    <source>
        <dbReference type="Pfam" id="PF12740"/>
    </source>
</evidence>
<dbReference type="CDD" id="cd05379">
    <property type="entry name" value="CAP_bacterial"/>
    <property type="match status" value="1"/>
</dbReference>
<reference evidence="3 4" key="1">
    <citation type="submission" date="2018-07" db="EMBL/GenBank/DDBJ databases">
        <title>The complete nuclear genome of the prasinophyte Chloropicon primus (CCMP1205).</title>
        <authorList>
            <person name="Pombert J.-F."/>
            <person name="Otis C."/>
            <person name="Turmel M."/>
            <person name="Lemieux C."/>
        </authorList>
    </citation>
    <scope>NUCLEOTIDE SEQUENCE [LARGE SCALE GENOMIC DNA]</scope>
    <source>
        <strain evidence="3 4">CCMP1205</strain>
    </source>
</reference>
<organism evidence="3 4">
    <name type="scientific">Chloropicon primus</name>
    <dbReference type="NCBI Taxonomy" id="1764295"/>
    <lineage>
        <taxon>Eukaryota</taxon>
        <taxon>Viridiplantae</taxon>
        <taxon>Chlorophyta</taxon>
        <taxon>Chloropicophyceae</taxon>
        <taxon>Chloropicales</taxon>
        <taxon>Chloropicaceae</taxon>
        <taxon>Chloropicon</taxon>
    </lineage>
</organism>
<gene>
    <name evidence="3" type="ORF">A3770_15p75570</name>
</gene>
<keyword evidence="4" id="KW-1185">Reference proteome</keyword>
<dbReference type="InterPro" id="IPR029058">
    <property type="entry name" value="AB_hydrolase_fold"/>
</dbReference>
<sequence>MIRAVARRVGRFLLVVVLAIVASFLGALHGVIAQGPAPMLEHHSLAHYAAPGPYHMGTMLVDAPKASLFRQSYGYAPVAVYFPTEEAGSGVLARPNTTTGTFQAIGFAHGAGSAAEFYTGLYAHVVSHGFVIVSVRNMAPVPASLGDDMCHGLAWILSESLGQGLHGEESMFYRRVDTDGVGVMGHSMGGGGSLHCAMSWPAKVKAVAPIHPAPGAPASLIYAPMMVAAGALDFVTSPLMVKTAVFDGSPSPKIMPIMNGVAHREPVNYAGASRWNGYLTAFFTLYLRKDLRASMLVWGEEVGSLSRDSRIGVAHRNKGSVIWLESAEAQLRPGEVTSVAGKVTKTCPVTREAHYRLEGFKRIGNGFDVDVGFEIKSTNEYEINFVMHMSAAPARGQQDLGREQKLTVAAINTHDGGSVSFHDIFLTLDGGAGRQGFQAHQTPHPSKTGSFYDNQKPSYESGAAGKVPAVVDPQYQWYLGDGAPLPRNDVAFDDGSWMSLRQGRDSGLGGQEDRLTSSGTRYTAVEETMGYSDESWADVLYSSSKELQKKPEQPTFETLRQGPGLEGNPYENVGGWESQLFPAASSSVPTSLLPWGSIVNPGESPAQGRQSVVLGVADFPGGYGDAREGKPTPKERELMMWINSVRASPKTFEGAYASRGCTLANFRRSEREPQQPLHLSDVLSESAQSHSLSMATDNFVSHIGLDESTPFDRMDEVGYPGGYRGENICAGMKHPFDCVISFMCSEAHRENLMSDTFREMGTGLSSNLASQYTHYWTLNLGHSGLVEQGEFVSSFERGGQHLRTLSVGAHRPEEPIDEVVFASSFFDHLAVPPKSVSVVANGVEFPLELKYGQVHHGLYEQKVQLLSIPMMQVLSGASPCVIYHFKALGGGGRMYRFPELGSYGFGGCDFDDPAAKWMGFQNETTLTLAPGTGPQSLWGRSSSDHGVTRYSVRPPETSDGVCLTDLHLCADGTVARRRPPSCQFFCQSGDPVHVPTDLDFLRSNGQKSFGGVSTCARTGAQFWSGIWNWCPDVLEDAWNDPKNPYRWLIPLWKEIQKVDWVAASNALTEVWQNMQRCKTYKPDSASSNVVQGLTKSSIRIDQDEAVSNMRRVVVRSKVRYEELTSQRLHLSHRYMVGQTVVEKSILLGNATSANGEVIFDDFKEAPMPGWWGSWFETFATTVWNDVKGSLARVQRFAVVDGRDVPIRRPAEALMHFSDKPASSSAGIWELAISHSDPVQSAALGDWDLMVCGEPLSTSLNFTSGGGTCSGDEDLVPHPLCSTSPWGDCRYSGSMHACGSVSTVGGSSTQPPPSSTKSRMGAILKVNEVLHVQPAPGSSMFCSNSPLTQQGWAKPRYEDSGLELGLYLFHNRDPSRESGAWRLVQSDFTAPESGKHYAHTASGRPSSGCWIFYVVSKKGAGPYDFWLASSQ</sequence>
<protein>
    <submittedName>
        <fullName evidence="3">Uncharacterized protein</fullName>
    </submittedName>
</protein>
<dbReference type="PANTHER" id="PTHR31157">
    <property type="entry name" value="SCP DOMAIN-CONTAINING PROTEIN"/>
    <property type="match status" value="1"/>
</dbReference>
<dbReference type="Gene3D" id="3.40.33.10">
    <property type="entry name" value="CAP"/>
    <property type="match status" value="1"/>
</dbReference>
<dbReference type="Pfam" id="PF00188">
    <property type="entry name" value="CAP"/>
    <property type="match status" value="1"/>
</dbReference>
<proteinExistence type="predicted"/>
<evidence type="ECO:0000259" key="1">
    <source>
        <dbReference type="Pfam" id="PF00188"/>
    </source>
</evidence>